<reference evidence="1" key="1">
    <citation type="submission" date="2022-07" db="EMBL/GenBank/DDBJ databases">
        <title>Phylogenomic reconstructions and comparative analyses of Kickxellomycotina fungi.</title>
        <authorList>
            <person name="Reynolds N.K."/>
            <person name="Stajich J.E."/>
            <person name="Barry K."/>
            <person name="Grigoriev I.V."/>
            <person name="Crous P."/>
            <person name="Smith M.E."/>
        </authorList>
    </citation>
    <scope>NUCLEOTIDE SEQUENCE</scope>
    <source>
        <strain evidence="1">BCRC 34780</strain>
    </source>
</reference>
<dbReference type="Proteomes" id="UP001140087">
    <property type="component" value="Unassembled WGS sequence"/>
</dbReference>
<evidence type="ECO:0000313" key="2">
    <source>
        <dbReference type="Proteomes" id="UP001140087"/>
    </source>
</evidence>
<proteinExistence type="predicted"/>
<organism evidence="1 2">
    <name type="scientific">Coemansia helicoidea</name>
    <dbReference type="NCBI Taxonomy" id="1286919"/>
    <lineage>
        <taxon>Eukaryota</taxon>
        <taxon>Fungi</taxon>
        <taxon>Fungi incertae sedis</taxon>
        <taxon>Zoopagomycota</taxon>
        <taxon>Kickxellomycotina</taxon>
        <taxon>Kickxellomycetes</taxon>
        <taxon>Kickxellales</taxon>
        <taxon>Kickxellaceae</taxon>
        <taxon>Coemansia</taxon>
    </lineage>
</organism>
<name>A0ACC1KUF9_9FUNG</name>
<dbReference type="EMBL" id="JANBUN010002102">
    <property type="protein sequence ID" value="KAJ2795646.1"/>
    <property type="molecule type" value="Genomic_DNA"/>
</dbReference>
<keyword evidence="2" id="KW-1185">Reference proteome</keyword>
<evidence type="ECO:0000313" key="1">
    <source>
        <dbReference type="EMBL" id="KAJ2795646.1"/>
    </source>
</evidence>
<sequence length="135" mass="15311">MATRTLAKYLIEVTLIDERFIGIPSSKVAATAHFLSRQLLDKGPWTRAHAFYSGYFESELLQPAAMLIEQLMQPRKHGAIFEKYGDRRFLRASQYVHEWFRSYRPESLLQPTAGDRKPAAAGRTALPAGAEVPIF</sequence>
<comment type="caution">
    <text evidence="1">The sequence shown here is derived from an EMBL/GenBank/DDBJ whole genome shotgun (WGS) entry which is preliminary data.</text>
</comment>
<gene>
    <name evidence="1" type="primary">CLB4</name>
    <name evidence="1" type="ORF">H4R21_005027</name>
</gene>
<accession>A0ACC1KUF9</accession>
<protein>
    <submittedName>
        <fullName evidence="1">B-type cyclin</fullName>
    </submittedName>
</protein>